<protein>
    <submittedName>
        <fullName evidence="2">Uncharacterized protein</fullName>
    </submittedName>
</protein>
<dbReference type="Proteomes" id="UP000321129">
    <property type="component" value="Unassembled WGS sequence"/>
</dbReference>
<dbReference type="EMBL" id="VOPY01000002">
    <property type="protein sequence ID" value="TXC69014.1"/>
    <property type="molecule type" value="Genomic_DNA"/>
</dbReference>
<keyword evidence="1" id="KW-0812">Transmembrane</keyword>
<dbReference type="OrthoDB" id="7429032at2"/>
<keyword evidence="3" id="KW-1185">Reference proteome</keyword>
<gene>
    <name evidence="2" type="ORF">FSZ31_08735</name>
</gene>
<comment type="caution">
    <text evidence="2">The sequence shown here is derived from an EMBL/GenBank/DDBJ whole genome shotgun (WGS) entry which is preliminary data.</text>
</comment>
<proteinExistence type="predicted"/>
<evidence type="ECO:0000256" key="1">
    <source>
        <dbReference type="SAM" id="Phobius"/>
    </source>
</evidence>
<dbReference type="AlphaFoldDB" id="A0A5C6U892"/>
<accession>A0A5C6U892</accession>
<name>A0A5C6U892_9SPHN</name>
<evidence type="ECO:0000313" key="3">
    <source>
        <dbReference type="Proteomes" id="UP000321129"/>
    </source>
</evidence>
<reference evidence="2 3" key="1">
    <citation type="submission" date="2019-08" db="EMBL/GenBank/DDBJ databases">
        <title>Sphingorhabdus soil sp. nov., isolated from arctic soil.</title>
        <authorList>
            <person name="Liu Y."/>
        </authorList>
    </citation>
    <scope>NUCLEOTIDE SEQUENCE [LARGE SCALE GENOMIC DNA]</scope>
    <source>
        <strain evidence="2 3">D-2Q-5-6</strain>
    </source>
</reference>
<sequence length="86" mass="9242">METTLATLATASIVFAGLALIAMVGLTAWRDWIGLKREQLSRPGHAVAADDYDDARIMSGTGSRIEVADLKERIRKLEAIASGVDL</sequence>
<evidence type="ECO:0000313" key="2">
    <source>
        <dbReference type="EMBL" id="TXC69014.1"/>
    </source>
</evidence>
<feature type="transmembrane region" description="Helical" evidence="1">
    <location>
        <begin position="6"/>
        <end position="29"/>
    </location>
</feature>
<keyword evidence="1" id="KW-0472">Membrane</keyword>
<keyword evidence="1" id="KW-1133">Transmembrane helix</keyword>
<organism evidence="2 3">
    <name type="scientific">Flavisphingopyxis soli</name>
    <dbReference type="NCBI Taxonomy" id="2601267"/>
    <lineage>
        <taxon>Bacteria</taxon>
        <taxon>Pseudomonadati</taxon>
        <taxon>Pseudomonadota</taxon>
        <taxon>Alphaproteobacteria</taxon>
        <taxon>Sphingomonadales</taxon>
        <taxon>Sphingopyxidaceae</taxon>
        <taxon>Flavisphingopyxis</taxon>
    </lineage>
</organism>
<dbReference type="RefSeq" id="WP_147122968.1">
    <property type="nucleotide sequence ID" value="NZ_VOPY01000002.1"/>
</dbReference>